<reference evidence="1 2" key="1">
    <citation type="journal article" date="2007" name="Nature">
        <title>Evolution of genes and genomes on the Drosophila phylogeny.</title>
        <authorList>
            <consortium name="Drosophila 12 Genomes Consortium"/>
            <person name="Clark A.G."/>
            <person name="Eisen M.B."/>
            <person name="Smith D.R."/>
            <person name="Bergman C.M."/>
            <person name="Oliver B."/>
            <person name="Markow T.A."/>
            <person name="Kaufman T.C."/>
            <person name="Kellis M."/>
            <person name="Gelbart W."/>
            <person name="Iyer V.N."/>
            <person name="Pollard D.A."/>
            <person name="Sackton T.B."/>
            <person name="Larracuente A.M."/>
            <person name="Singh N.D."/>
            <person name="Abad J.P."/>
            <person name="Abt D.N."/>
            <person name="Adryan B."/>
            <person name="Aguade M."/>
            <person name="Akashi H."/>
            <person name="Anderson W.W."/>
            <person name="Aquadro C.F."/>
            <person name="Ardell D.H."/>
            <person name="Arguello R."/>
            <person name="Artieri C.G."/>
            <person name="Barbash D.A."/>
            <person name="Barker D."/>
            <person name="Barsanti P."/>
            <person name="Batterham P."/>
            <person name="Batzoglou S."/>
            <person name="Begun D."/>
            <person name="Bhutkar A."/>
            <person name="Blanco E."/>
            <person name="Bosak S.A."/>
            <person name="Bradley R.K."/>
            <person name="Brand A.D."/>
            <person name="Brent M.R."/>
            <person name="Brooks A.N."/>
            <person name="Brown R.H."/>
            <person name="Butlin R.K."/>
            <person name="Caggese C."/>
            <person name="Calvi B.R."/>
            <person name="Bernardo de Carvalho A."/>
            <person name="Caspi A."/>
            <person name="Castrezana S."/>
            <person name="Celniker S.E."/>
            <person name="Chang J.L."/>
            <person name="Chapple C."/>
            <person name="Chatterji S."/>
            <person name="Chinwalla A."/>
            <person name="Civetta A."/>
            <person name="Clifton S.W."/>
            <person name="Comeron J.M."/>
            <person name="Costello J.C."/>
            <person name="Coyne J.A."/>
            <person name="Daub J."/>
            <person name="David R.G."/>
            <person name="Delcher A.L."/>
            <person name="Delehaunty K."/>
            <person name="Do C.B."/>
            <person name="Ebling H."/>
            <person name="Edwards K."/>
            <person name="Eickbush T."/>
            <person name="Evans J.D."/>
            <person name="Filipski A."/>
            <person name="Findeiss S."/>
            <person name="Freyhult E."/>
            <person name="Fulton L."/>
            <person name="Fulton R."/>
            <person name="Garcia A.C."/>
            <person name="Gardiner A."/>
            <person name="Garfield D.A."/>
            <person name="Garvin B.E."/>
            <person name="Gibson G."/>
            <person name="Gilbert D."/>
            <person name="Gnerre S."/>
            <person name="Godfrey J."/>
            <person name="Good R."/>
            <person name="Gotea V."/>
            <person name="Gravely B."/>
            <person name="Greenberg A.J."/>
            <person name="Griffiths-Jones S."/>
            <person name="Gross S."/>
            <person name="Guigo R."/>
            <person name="Gustafson E.A."/>
            <person name="Haerty W."/>
            <person name="Hahn M.W."/>
            <person name="Halligan D.L."/>
            <person name="Halpern A.L."/>
            <person name="Halter G.M."/>
            <person name="Han M.V."/>
            <person name="Heger A."/>
            <person name="Hillier L."/>
            <person name="Hinrichs A.S."/>
            <person name="Holmes I."/>
            <person name="Hoskins R.A."/>
            <person name="Hubisz M.J."/>
            <person name="Hultmark D."/>
            <person name="Huntley M.A."/>
            <person name="Jaffe D.B."/>
            <person name="Jagadeeshan S."/>
            <person name="Jeck W.R."/>
            <person name="Johnson J."/>
            <person name="Jones C.D."/>
            <person name="Jordan W.C."/>
            <person name="Karpen G.H."/>
            <person name="Kataoka E."/>
            <person name="Keightley P.D."/>
            <person name="Kheradpour P."/>
            <person name="Kirkness E.F."/>
            <person name="Koerich L.B."/>
            <person name="Kristiansen K."/>
            <person name="Kudrna D."/>
            <person name="Kulathinal R.J."/>
            <person name="Kumar S."/>
            <person name="Kwok R."/>
            <person name="Lander E."/>
            <person name="Langley C.H."/>
            <person name="Lapoint R."/>
            <person name="Lazzaro B.P."/>
            <person name="Lee S.J."/>
            <person name="Levesque L."/>
            <person name="Li R."/>
            <person name="Lin C.F."/>
            <person name="Lin M.F."/>
            <person name="Lindblad-Toh K."/>
            <person name="Llopart A."/>
            <person name="Long M."/>
            <person name="Low L."/>
            <person name="Lozovsky E."/>
            <person name="Lu J."/>
            <person name="Luo M."/>
            <person name="Machado C.A."/>
            <person name="Makalowski W."/>
            <person name="Marzo M."/>
            <person name="Matsuda M."/>
            <person name="Matzkin L."/>
            <person name="McAllister B."/>
            <person name="McBride C.S."/>
            <person name="McKernan B."/>
            <person name="McKernan K."/>
            <person name="Mendez-Lago M."/>
            <person name="Minx P."/>
            <person name="Mollenhauer M.U."/>
            <person name="Montooth K."/>
            <person name="Mount S.M."/>
            <person name="Mu X."/>
            <person name="Myers E."/>
            <person name="Negre B."/>
            <person name="Newfeld S."/>
            <person name="Nielsen R."/>
            <person name="Noor M.A."/>
            <person name="O'Grady P."/>
            <person name="Pachter L."/>
            <person name="Papaceit M."/>
            <person name="Parisi M.J."/>
            <person name="Parisi M."/>
            <person name="Parts L."/>
            <person name="Pedersen J.S."/>
            <person name="Pesole G."/>
            <person name="Phillippy A.M."/>
            <person name="Ponting C.P."/>
            <person name="Pop M."/>
            <person name="Porcelli D."/>
            <person name="Powell J.R."/>
            <person name="Prohaska S."/>
            <person name="Pruitt K."/>
            <person name="Puig M."/>
            <person name="Quesneville H."/>
            <person name="Ram K.R."/>
            <person name="Rand D."/>
            <person name="Rasmussen M.D."/>
            <person name="Reed L.K."/>
            <person name="Reenan R."/>
            <person name="Reily A."/>
            <person name="Remington K.A."/>
            <person name="Rieger T.T."/>
            <person name="Ritchie M.G."/>
            <person name="Robin C."/>
            <person name="Rogers Y.H."/>
            <person name="Rohde C."/>
            <person name="Rozas J."/>
            <person name="Rubenfield M.J."/>
            <person name="Ruiz A."/>
            <person name="Russo S."/>
            <person name="Salzberg S.L."/>
            <person name="Sanchez-Gracia A."/>
            <person name="Saranga D.J."/>
            <person name="Sato H."/>
            <person name="Schaeffer S.W."/>
            <person name="Schatz M.C."/>
            <person name="Schlenke T."/>
            <person name="Schwartz R."/>
            <person name="Segarra C."/>
            <person name="Singh R.S."/>
            <person name="Sirot L."/>
            <person name="Sirota M."/>
            <person name="Sisneros N.B."/>
            <person name="Smith C.D."/>
            <person name="Smith T.F."/>
            <person name="Spieth J."/>
            <person name="Stage D.E."/>
            <person name="Stark A."/>
            <person name="Stephan W."/>
            <person name="Strausberg R.L."/>
            <person name="Strempel S."/>
            <person name="Sturgill D."/>
            <person name="Sutton G."/>
            <person name="Sutton G.G."/>
            <person name="Tao W."/>
            <person name="Teichmann S."/>
            <person name="Tobari Y.N."/>
            <person name="Tomimura Y."/>
            <person name="Tsolas J.M."/>
            <person name="Valente V.L."/>
            <person name="Venter E."/>
            <person name="Venter J.C."/>
            <person name="Vicario S."/>
            <person name="Vieira F.G."/>
            <person name="Vilella A.J."/>
            <person name="Villasante A."/>
            <person name="Walenz B."/>
            <person name="Wang J."/>
            <person name="Wasserman M."/>
            <person name="Watts T."/>
            <person name="Wilson D."/>
            <person name="Wilson R.K."/>
            <person name="Wing R.A."/>
            <person name="Wolfner M.F."/>
            <person name="Wong A."/>
            <person name="Wong G.K."/>
            <person name="Wu C.I."/>
            <person name="Wu G."/>
            <person name="Yamamoto D."/>
            <person name="Yang H.P."/>
            <person name="Yang S.P."/>
            <person name="Yorke J.A."/>
            <person name="Yoshida K."/>
            <person name="Zdobnov E."/>
            <person name="Zhang P."/>
            <person name="Zhang Y."/>
            <person name="Zimin A.V."/>
            <person name="Baldwin J."/>
            <person name="Abdouelleil A."/>
            <person name="Abdulkadir J."/>
            <person name="Abebe A."/>
            <person name="Abera B."/>
            <person name="Abreu J."/>
            <person name="Acer S.C."/>
            <person name="Aftuck L."/>
            <person name="Alexander A."/>
            <person name="An P."/>
            <person name="Anderson E."/>
            <person name="Anderson S."/>
            <person name="Arachi H."/>
            <person name="Azer M."/>
            <person name="Bachantsang P."/>
            <person name="Barry A."/>
            <person name="Bayul T."/>
            <person name="Berlin A."/>
            <person name="Bessette D."/>
            <person name="Bloom T."/>
            <person name="Blye J."/>
            <person name="Boguslavskiy L."/>
            <person name="Bonnet C."/>
            <person name="Boukhgalter B."/>
            <person name="Bourzgui I."/>
            <person name="Brown A."/>
            <person name="Cahill P."/>
            <person name="Channer S."/>
            <person name="Cheshatsang Y."/>
            <person name="Chuda L."/>
            <person name="Citroen M."/>
            <person name="Collymore A."/>
            <person name="Cooke P."/>
            <person name="Costello M."/>
            <person name="D'Aco K."/>
            <person name="Daza R."/>
            <person name="De Haan G."/>
            <person name="DeGray S."/>
            <person name="DeMaso C."/>
            <person name="Dhargay N."/>
            <person name="Dooley K."/>
            <person name="Dooley E."/>
            <person name="Doricent M."/>
            <person name="Dorje P."/>
            <person name="Dorjee K."/>
            <person name="Dupes A."/>
            <person name="Elong R."/>
            <person name="Falk J."/>
            <person name="Farina A."/>
            <person name="Faro S."/>
            <person name="Ferguson D."/>
            <person name="Fisher S."/>
            <person name="Foley C.D."/>
            <person name="Franke A."/>
            <person name="Friedrich D."/>
            <person name="Gadbois L."/>
            <person name="Gearin G."/>
            <person name="Gearin C.R."/>
            <person name="Giannoukos G."/>
            <person name="Goode T."/>
            <person name="Graham J."/>
            <person name="Grandbois E."/>
            <person name="Grewal S."/>
            <person name="Gyaltsen K."/>
            <person name="Hafez N."/>
            <person name="Hagos B."/>
            <person name="Hall J."/>
            <person name="Henson C."/>
            <person name="Hollinger A."/>
            <person name="Honan T."/>
            <person name="Huard M.D."/>
            <person name="Hughes L."/>
            <person name="Hurhula B."/>
            <person name="Husby M.E."/>
            <person name="Kamat A."/>
            <person name="Kanga B."/>
            <person name="Kashin S."/>
            <person name="Khazanovich D."/>
            <person name="Kisner P."/>
            <person name="Lance K."/>
            <person name="Lara M."/>
            <person name="Lee W."/>
            <person name="Lennon N."/>
            <person name="Letendre F."/>
            <person name="LeVine R."/>
            <person name="Lipovsky A."/>
            <person name="Liu X."/>
            <person name="Liu J."/>
            <person name="Liu S."/>
            <person name="Lokyitsang T."/>
            <person name="Lokyitsang Y."/>
            <person name="Lubonja R."/>
            <person name="Lui A."/>
            <person name="MacDonald P."/>
            <person name="Magnisalis V."/>
            <person name="Maru K."/>
            <person name="Matthews C."/>
            <person name="McCusker W."/>
            <person name="McDonough S."/>
            <person name="Mehta T."/>
            <person name="Meldrim J."/>
            <person name="Meneus L."/>
            <person name="Mihai O."/>
            <person name="Mihalev A."/>
            <person name="Mihova T."/>
            <person name="Mittelman R."/>
            <person name="Mlenga V."/>
            <person name="Montmayeur A."/>
            <person name="Mulrain L."/>
            <person name="Navidi A."/>
            <person name="Naylor J."/>
            <person name="Negash T."/>
            <person name="Nguyen T."/>
            <person name="Nguyen N."/>
            <person name="Nicol R."/>
            <person name="Norbu C."/>
            <person name="Norbu N."/>
            <person name="Novod N."/>
            <person name="O'Neill B."/>
            <person name="Osman S."/>
            <person name="Markiewicz E."/>
            <person name="Oyono O.L."/>
            <person name="Patti C."/>
            <person name="Phunkhang P."/>
            <person name="Pierre F."/>
            <person name="Priest M."/>
            <person name="Raghuraman S."/>
            <person name="Rege F."/>
            <person name="Reyes R."/>
            <person name="Rise C."/>
            <person name="Rogov P."/>
            <person name="Ross K."/>
            <person name="Ryan E."/>
            <person name="Settipalli S."/>
            <person name="Shea T."/>
            <person name="Sherpa N."/>
            <person name="Shi L."/>
            <person name="Shih D."/>
            <person name="Sparrow T."/>
            <person name="Spaulding J."/>
            <person name="Stalker J."/>
            <person name="Stange-Thomann N."/>
            <person name="Stavropoulos S."/>
            <person name="Stone C."/>
            <person name="Strader C."/>
            <person name="Tesfaye S."/>
            <person name="Thomson T."/>
            <person name="Thoulutsang Y."/>
            <person name="Thoulutsang D."/>
            <person name="Topham K."/>
            <person name="Topping I."/>
            <person name="Tsamla T."/>
            <person name="Vassiliev H."/>
            <person name="Vo A."/>
            <person name="Wangchuk T."/>
            <person name="Wangdi T."/>
            <person name="Weiand M."/>
            <person name="Wilkinson J."/>
            <person name="Wilson A."/>
            <person name="Yadav S."/>
            <person name="Young G."/>
            <person name="Yu Q."/>
            <person name="Zembek L."/>
            <person name="Zhong D."/>
            <person name="Zimmer A."/>
            <person name="Zwirko Z."/>
            <person name="Jaffe D.B."/>
            <person name="Alvarez P."/>
            <person name="Brockman W."/>
            <person name="Butler J."/>
            <person name="Chin C."/>
            <person name="Gnerre S."/>
            <person name="Grabherr M."/>
            <person name="Kleber M."/>
            <person name="Mauceli E."/>
            <person name="MacCallum I."/>
        </authorList>
    </citation>
    <scope>NUCLEOTIDE SEQUENCE [LARGE SCALE GENOMIC DNA]</scope>
    <source>
        <strain evidence="2">Rob3c / Tucson 14021-0248.25</strain>
    </source>
</reference>
<keyword evidence="2" id="KW-1185">Reference proteome</keyword>
<dbReference type="Proteomes" id="UP000001292">
    <property type="component" value="Unassembled WGS sequence"/>
</dbReference>
<gene>
    <name evidence="1" type="primary">Dsec\GM15569</name>
    <name evidence="1" type="ORF">Dsec_GM15569</name>
</gene>
<evidence type="ECO:0000313" key="2">
    <source>
        <dbReference type="Proteomes" id="UP000001292"/>
    </source>
</evidence>
<dbReference type="HOGENOM" id="CLU_2186686_0_0_1"/>
<accession>B4I8I5</accession>
<evidence type="ECO:0000313" key="1">
    <source>
        <dbReference type="EMBL" id="EDW56910.1"/>
    </source>
</evidence>
<dbReference type="AlphaFoldDB" id="B4I8I5"/>
<organism evidence="2">
    <name type="scientific">Drosophila sechellia</name>
    <name type="common">Fruit fly</name>
    <dbReference type="NCBI Taxonomy" id="7238"/>
    <lineage>
        <taxon>Eukaryota</taxon>
        <taxon>Metazoa</taxon>
        <taxon>Ecdysozoa</taxon>
        <taxon>Arthropoda</taxon>
        <taxon>Hexapoda</taxon>
        <taxon>Insecta</taxon>
        <taxon>Pterygota</taxon>
        <taxon>Neoptera</taxon>
        <taxon>Endopterygota</taxon>
        <taxon>Diptera</taxon>
        <taxon>Brachycera</taxon>
        <taxon>Muscomorpha</taxon>
        <taxon>Ephydroidea</taxon>
        <taxon>Drosophilidae</taxon>
        <taxon>Drosophila</taxon>
        <taxon>Sophophora</taxon>
    </lineage>
</organism>
<proteinExistence type="predicted"/>
<name>B4I8I5_DROSE</name>
<dbReference type="EMBL" id="CH480824">
    <property type="protein sequence ID" value="EDW56910.1"/>
    <property type="molecule type" value="Genomic_DNA"/>
</dbReference>
<protein>
    <submittedName>
        <fullName evidence="1">GM15569</fullName>
    </submittedName>
</protein>
<sequence>MTAFWTPRKITACPPDVEVIDVPGQPLPIHNEANSQAKDASALPIPLSAFHPPICYRLARLISGQKPHDSADHSSHFSQGAEGRHAHRCSFPIAQSPMPGPSINFECSQ</sequence>